<dbReference type="Proteomes" id="UP000234483">
    <property type="component" value="Unassembled WGS sequence"/>
</dbReference>
<dbReference type="Gene3D" id="3.30.720.110">
    <property type="match status" value="1"/>
</dbReference>
<gene>
    <name evidence="2" type="ORF">C1707_13745</name>
    <name evidence="3" type="ORF">CFHF_26085</name>
</gene>
<name>A0A2N5CKW2_9CAUL</name>
<evidence type="ECO:0000259" key="1">
    <source>
        <dbReference type="PROSITE" id="PS51819"/>
    </source>
</evidence>
<dbReference type="SUPFAM" id="SSF54593">
    <property type="entry name" value="Glyoxalase/Bleomycin resistance protein/Dihydroxybiphenyl dioxygenase"/>
    <property type="match status" value="1"/>
</dbReference>
<evidence type="ECO:0000313" key="4">
    <source>
        <dbReference type="Proteomes" id="UP000234483"/>
    </source>
</evidence>
<evidence type="ECO:0000313" key="2">
    <source>
        <dbReference type="EMBL" id="AYV47238.1"/>
    </source>
</evidence>
<dbReference type="AlphaFoldDB" id="A0A2N5CKW2"/>
<dbReference type="EMBL" id="CP026100">
    <property type="protein sequence ID" value="AYV47238.1"/>
    <property type="molecule type" value="Genomic_DNA"/>
</dbReference>
<dbReference type="KEGG" id="cfh:C1707_13745"/>
<dbReference type="Gene3D" id="3.30.720.120">
    <property type="match status" value="1"/>
</dbReference>
<protein>
    <submittedName>
        <fullName evidence="3">Glyoxalase</fullName>
    </submittedName>
</protein>
<dbReference type="InterPro" id="IPR004360">
    <property type="entry name" value="Glyas_Fos-R_dOase_dom"/>
</dbReference>
<organism evidence="3 4">
    <name type="scientific">Caulobacter flavus</name>
    <dbReference type="NCBI Taxonomy" id="1679497"/>
    <lineage>
        <taxon>Bacteria</taxon>
        <taxon>Pseudomonadati</taxon>
        <taxon>Pseudomonadota</taxon>
        <taxon>Alphaproteobacteria</taxon>
        <taxon>Caulobacterales</taxon>
        <taxon>Caulobacteraceae</taxon>
        <taxon>Caulobacter</taxon>
    </lineage>
</organism>
<dbReference type="OrthoDB" id="9806868at2"/>
<proteinExistence type="predicted"/>
<keyword evidence="5" id="KW-1185">Reference proteome</keyword>
<dbReference type="InterPro" id="IPR037523">
    <property type="entry name" value="VOC_core"/>
</dbReference>
<reference evidence="2 5" key="2">
    <citation type="submission" date="2018-01" db="EMBL/GenBank/DDBJ databases">
        <title>Complete genome sequence of Caulobacter flavus RHGG3.</title>
        <authorList>
            <person name="Yang E."/>
        </authorList>
    </citation>
    <scope>NUCLEOTIDE SEQUENCE [LARGE SCALE GENOMIC DNA]</scope>
    <source>
        <strain evidence="2 5">RHGG3</strain>
    </source>
</reference>
<sequence length="151" mass="16592">MEARMARLTSALCYKDPKAALKWLEAAFGFELVLLIEDGEGNLAHSQMSLGEAHVMVGNEWSADHASPASLGGKNTQTVHIHIEDDVDAHCQRARAAGAEILMEPDTQFYGDRTYRCRDLEGHIWTVGQTVKAVTREEAQAATGLKIQGWV</sequence>
<dbReference type="Pfam" id="PF00903">
    <property type="entry name" value="Glyoxalase"/>
    <property type="match status" value="1"/>
</dbReference>
<evidence type="ECO:0000313" key="5">
    <source>
        <dbReference type="Proteomes" id="UP000281192"/>
    </source>
</evidence>
<evidence type="ECO:0000313" key="3">
    <source>
        <dbReference type="EMBL" id="PLR06203.1"/>
    </source>
</evidence>
<accession>A0A2N5CKW2</accession>
<reference evidence="3 4" key="1">
    <citation type="submission" date="2017-12" db="EMBL/GenBank/DDBJ databases">
        <title>The genome sequence of Caulobacter flavus CGMCC1 15093.</title>
        <authorList>
            <person name="Gao J."/>
            <person name="Mao X."/>
            <person name="Sun J."/>
        </authorList>
    </citation>
    <scope>NUCLEOTIDE SEQUENCE [LARGE SCALE GENOMIC DNA]</scope>
    <source>
        <strain evidence="3 4">CGMCC1 15093</strain>
    </source>
</reference>
<dbReference type="PANTHER" id="PTHR34109:SF1">
    <property type="entry name" value="VOC DOMAIN-CONTAINING PROTEIN"/>
    <property type="match status" value="1"/>
</dbReference>
<dbReference type="PANTHER" id="PTHR34109">
    <property type="entry name" value="BNAUNNG04460D PROTEIN-RELATED"/>
    <property type="match status" value="1"/>
</dbReference>
<dbReference type="EMBL" id="PJRQ01000054">
    <property type="protein sequence ID" value="PLR06203.1"/>
    <property type="molecule type" value="Genomic_DNA"/>
</dbReference>
<dbReference type="PROSITE" id="PS51819">
    <property type="entry name" value="VOC"/>
    <property type="match status" value="1"/>
</dbReference>
<dbReference type="Proteomes" id="UP000281192">
    <property type="component" value="Chromosome"/>
</dbReference>
<feature type="domain" description="VOC" evidence="1">
    <location>
        <begin position="4"/>
        <end position="130"/>
    </location>
</feature>
<dbReference type="InterPro" id="IPR029068">
    <property type="entry name" value="Glyas_Bleomycin-R_OHBP_Dase"/>
</dbReference>